<dbReference type="Proteomes" id="UP001458946">
    <property type="component" value="Unassembled WGS sequence"/>
</dbReference>
<sequence length="1477" mass="161247">MSSSQPNSRQPSSRQRVTRADGRTINVVRKRGHLSYCFHGCCCGRTDKGYMAAPVDTYKEEWTRRKMRNQIHLTKSGCLGPCPLSNVAHLVFDGHDVWFHSVNDAWLVVAIFDYIGAMLEADGYLPLPPELIEYSFNYYTWDAATGAGAGQLPAGSAETAVPDALHGFALLSHADTDLLNLRSARETLPEDFGPVTGALLGSIRSEAQMASLLGGEVGRAEVVLARIHGQVRSVAGIDLLLSHARKAGQTLLLVSGANEPDAELARLSLAPAHTLDTALAYLTASGWQNTRELLLSLSDTLRMTAYGAQPPLALPEHGIYHPQLPENATLEDWQRWRDPQRPAVGVLFYRAHVLSGNTAFMDTLIDVLDDAGADALPIFTTSLKDVDASGHPKAFALLCEASGQGVEPSNPLAPPLISALISTLSFALGEVNAGGITPAGAGVSALTRLGVPVVQGLMLGGTRGPWETSSRGLNPLDTAMNVAIPEFDGRIISVPFAFKEQEGEVRRLVADPERTARLSGLAVRLSRLRHKPNFEKRLAFVLTNSTSKASQVGNAVGLDSAASLLGVLRALQAEGYDVGDLPATSDELMHDLLGRSNYDQTVMTPKQLAQAAVRIPAAQYAAWFADLPDNQQRRMQQQWGQPSGEAYVYDGELCLAGLTFGKMFVALQPPRGYGMDADAIYHTPDLPPTHHYHALYRWLREPQVLGGFGADAMIHMGKHGTLEWLPGKGVGLSEKCFPDSLLGDLPLFYPFVINDPGEGTQAKRRAHATILDHLPPPLTRADTYGPLAELAALVDEYYQLELLDPSKLPLLQGQIWALVQQTNLGTDLGTMLRRDHGDHVHEWDETETEDGVPVTIAEMSGSDVAHLLEDLDGYLCELGAAQIRDGLHTLGAAPQGEQLPEMLRALTRLPNAEVAGLHAGLAGVLGLDLDELLDGVGKRLAPQPELDRLAGRPVQTCGDALELLDELSLHLYQTLQARQFEQAVIPEVLALTLGVREGYGTLPQTLAYACRDLRPKLDQTSDEIAHLLLGLAGGYVPAGPSGAPSRGQAHILPTGRNFYAVDPRAVPSQAAWAVGQNLAREVLERHLLETDGAYPEHVAISVWGTSNMRTQGDDIAEIFALLGVRPVWHPQSRRLERVELIPLPELGRPRIDVTVRISGFFRDAFPHLIALLDEAFQMVMHADEDPAQNFPRQHYLAELRGRLSELPPEEAETRATYRVFGSAPSTYGAGILDLIHEGNWQSDADFAQVFVNWGGYAYTAAEQGTDAREDFRARLSQTQLVLHNQDNREHDIFDSDDYLQFFGGMMASVRHLSGVQPRGYFGDSANPERARVRDLKEEALRVYRSRVVNPKWLEGIRRHGYKGGLEQTATVDYLFGFDATAEIAHDFMYEGVAQAYALDPENQSFLKQSNPWALNAIAARLLEAEGRGMWAAAPETLSALQNLLAESEGLLEERGEARRTEGRRIEARPTEPSGVSR</sequence>
<organism evidence="3 4">
    <name type="scientific">Deinococcus xinjiangensis</name>
    <dbReference type="NCBI Taxonomy" id="457454"/>
    <lineage>
        <taxon>Bacteria</taxon>
        <taxon>Thermotogati</taxon>
        <taxon>Deinococcota</taxon>
        <taxon>Deinococci</taxon>
        <taxon>Deinococcales</taxon>
        <taxon>Deinococcaceae</taxon>
        <taxon>Deinococcus</taxon>
    </lineage>
</organism>
<dbReference type="CDD" id="cd10150">
    <property type="entry name" value="CobN_like"/>
    <property type="match status" value="1"/>
</dbReference>
<dbReference type="InterPro" id="IPR003672">
    <property type="entry name" value="CobN/Mg_chltase"/>
</dbReference>
<dbReference type="RefSeq" id="WP_353541652.1">
    <property type="nucleotide sequence ID" value="NZ_BAABRN010000012.1"/>
</dbReference>
<dbReference type="CDD" id="cd02980">
    <property type="entry name" value="TRX_Fd_family"/>
    <property type="match status" value="1"/>
</dbReference>
<feature type="compositionally biased region" description="Low complexity" evidence="1">
    <location>
        <begin position="1"/>
        <end position="15"/>
    </location>
</feature>
<feature type="region of interest" description="Disordered" evidence="1">
    <location>
        <begin position="1"/>
        <end position="20"/>
    </location>
</feature>
<evidence type="ECO:0000256" key="1">
    <source>
        <dbReference type="SAM" id="MobiDB-lite"/>
    </source>
</evidence>
<dbReference type="Pfam" id="PF02514">
    <property type="entry name" value="CobN-Mg_chel"/>
    <property type="match status" value="1"/>
</dbReference>
<feature type="region of interest" description="Disordered" evidence="1">
    <location>
        <begin position="1450"/>
        <end position="1477"/>
    </location>
</feature>
<evidence type="ECO:0000313" key="4">
    <source>
        <dbReference type="Proteomes" id="UP001458946"/>
    </source>
</evidence>
<dbReference type="NCBIfam" id="TIGR02257">
    <property type="entry name" value="cobalto_cobN"/>
    <property type="match status" value="1"/>
</dbReference>
<accession>A0ABP9VAX1</accession>
<reference evidence="3 4" key="1">
    <citation type="submission" date="2024-02" db="EMBL/GenBank/DDBJ databases">
        <title>Deinococcus xinjiangensis NBRC 107630.</title>
        <authorList>
            <person name="Ichikawa N."/>
            <person name="Katano-Makiyama Y."/>
            <person name="Hidaka K."/>
        </authorList>
    </citation>
    <scope>NUCLEOTIDE SEQUENCE [LARGE SCALE GENOMIC DNA]</scope>
    <source>
        <strain evidence="3 4">NBRC 107630</strain>
    </source>
</reference>
<gene>
    <name evidence="3" type="primary">cobN</name>
    <name evidence="3" type="ORF">Dxin01_01422</name>
</gene>
<dbReference type="PANTHER" id="PTHR44119">
    <property type="entry name" value="MAGNESIUM-CHELATASE SUBUNIT CHLH, CHLOROPLASTIC"/>
    <property type="match status" value="1"/>
</dbReference>
<feature type="compositionally biased region" description="Basic and acidic residues" evidence="1">
    <location>
        <begin position="1451"/>
        <end position="1469"/>
    </location>
</feature>
<keyword evidence="4" id="KW-1185">Reference proteome</keyword>
<dbReference type="PANTHER" id="PTHR44119:SF4">
    <property type="entry name" value="AEROBIC COBALTOCHELATASE SUBUNIT COBN"/>
    <property type="match status" value="1"/>
</dbReference>
<dbReference type="InterPro" id="IPR011953">
    <property type="entry name" value="Cobalto_CobN"/>
</dbReference>
<dbReference type="EMBL" id="BAABRN010000012">
    <property type="protein sequence ID" value="GAA5501685.1"/>
    <property type="molecule type" value="Genomic_DNA"/>
</dbReference>
<evidence type="ECO:0000313" key="3">
    <source>
        <dbReference type="EMBL" id="GAA5501685.1"/>
    </source>
</evidence>
<evidence type="ECO:0000259" key="2">
    <source>
        <dbReference type="Pfam" id="PF02514"/>
    </source>
</evidence>
<name>A0ABP9VAX1_9DEIO</name>
<feature type="domain" description="CobN/magnesium chelatase" evidence="2">
    <location>
        <begin position="280"/>
        <end position="1437"/>
    </location>
</feature>
<proteinExistence type="predicted"/>
<comment type="caution">
    <text evidence="3">The sequence shown here is derived from an EMBL/GenBank/DDBJ whole genome shotgun (WGS) entry which is preliminary data.</text>
</comment>
<protein>
    <submittedName>
        <fullName evidence="3">Aerobic cobaltochelatase subunit CobN</fullName>
    </submittedName>
</protein>